<evidence type="ECO:0000313" key="2">
    <source>
        <dbReference type="Proteomes" id="UP000029267"/>
    </source>
</evidence>
<proteinExistence type="predicted"/>
<dbReference type="RefSeq" id="WP_033022173.1">
    <property type="nucleotide sequence ID" value="NZ_JPYA02000001.1"/>
</dbReference>
<name>A0ABU6BBZ0_9BACL</name>
<reference evidence="1 2" key="1">
    <citation type="journal article" date="2014" name="Genome Announc.">
        <title>Draft Genome Sequence of Geobacillus icigianus Strain G1w1T Isolated from Hot Springs in the Valley of Geysers, Kamchatka (Russian Federation).</title>
        <authorList>
            <person name="Bryanskaya A.V."/>
            <person name="Rozanov A.S."/>
            <person name="Logacheva M.D."/>
            <person name="Kotenko A.V."/>
            <person name="Peltek S.E."/>
        </authorList>
    </citation>
    <scope>NUCLEOTIDE SEQUENCE [LARGE SCALE GENOMIC DNA]</scope>
    <source>
        <strain evidence="1 2">G1w1</strain>
    </source>
</reference>
<dbReference type="Proteomes" id="UP000029267">
    <property type="component" value="Unassembled WGS sequence"/>
</dbReference>
<dbReference type="EMBL" id="JPYA02000001">
    <property type="protein sequence ID" value="MEB3749440.1"/>
    <property type="molecule type" value="Genomic_DNA"/>
</dbReference>
<accession>A0ABU6BBZ0</accession>
<organism evidence="1 2">
    <name type="scientific">Geobacillus icigianus</name>
    <dbReference type="NCBI Taxonomy" id="1430331"/>
    <lineage>
        <taxon>Bacteria</taxon>
        <taxon>Bacillati</taxon>
        <taxon>Bacillota</taxon>
        <taxon>Bacilli</taxon>
        <taxon>Bacillales</taxon>
        <taxon>Anoxybacillaceae</taxon>
        <taxon>Geobacillus</taxon>
    </lineage>
</organism>
<protein>
    <submittedName>
        <fullName evidence="1">Uncharacterized protein</fullName>
    </submittedName>
</protein>
<gene>
    <name evidence="1" type="ORF">EP10_000279</name>
</gene>
<comment type="caution">
    <text evidence="1">The sequence shown here is derived from an EMBL/GenBank/DDBJ whole genome shotgun (WGS) entry which is preliminary data.</text>
</comment>
<evidence type="ECO:0000313" key="1">
    <source>
        <dbReference type="EMBL" id="MEB3749440.1"/>
    </source>
</evidence>
<sequence length="62" mass="7098">MGKRKSSPSLATMMLPLLIMARSLVSIHSRAKKFFSLTFLNFMVRLQRIDFACDEMETTKNG</sequence>
<keyword evidence="2" id="KW-1185">Reference proteome</keyword>